<dbReference type="GO" id="GO:0008782">
    <property type="term" value="F:adenosylhomocysteine nucleosidase activity"/>
    <property type="evidence" value="ECO:0007669"/>
    <property type="project" value="UniProtKB-EC"/>
</dbReference>
<reference evidence="7 8" key="1">
    <citation type="submission" date="2023-07" db="EMBL/GenBank/DDBJ databases">
        <title>Sequencing the genomes of 1000 actinobacteria strains.</title>
        <authorList>
            <person name="Klenk H.-P."/>
        </authorList>
    </citation>
    <scope>NUCLEOTIDE SEQUENCE [LARGE SCALE GENOMIC DNA]</scope>
    <source>
        <strain evidence="7 8">DSM 20167</strain>
    </source>
</reference>
<organism evidence="7 8">
    <name type="scientific">Paeniglutamicibacter sulfureus</name>
    <dbReference type="NCBI Taxonomy" id="43666"/>
    <lineage>
        <taxon>Bacteria</taxon>
        <taxon>Bacillati</taxon>
        <taxon>Actinomycetota</taxon>
        <taxon>Actinomycetes</taxon>
        <taxon>Micrococcales</taxon>
        <taxon>Micrococcaceae</taxon>
        <taxon>Paeniglutamicibacter</taxon>
    </lineage>
</organism>
<keyword evidence="4 7" id="KW-0378">Hydrolase</keyword>
<dbReference type="Pfam" id="PF01048">
    <property type="entry name" value="PNP_UDP_1"/>
    <property type="match status" value="1"/>
</dbReference>
<protein>
    <recommendedName>
        <fullName evidence="2">adenosylhomocysteine nucleosidase</fullName>
        <ecNumber evidence="2">3.2.2.9</ecNumber>
    </recommendedName>
</protein>
<gene>
    <name evidence="7" type="ORF">J2S64_000170</name>
</gene>
<comment type="pathway">
    <text evidence="1">Amino-acid biosynthesis; L-methionine biosynthesis via salvage pathway; S-methyl-5-thio-alpha-D-ribose 1-phosphate from S-methyl-5'-thioadenosine (hydrolase route): step 1/2.</text>
</comment>
<comment type="caution">
    <text evidence="7">The sequence shown here is derived from an EMBL/GenBank/DDBJ whole genome shotgun (WGS) entry which is preliminary data.</text>
</comment>
<keyword evidence="5" id="KW-0486">Methionine biosynthesis</keyword>
<evidence type="ECO:0000256" key="4">
    <source>
        <dbReference type="ARBA" id="ARBA00022801"/>
    </source>
</evidence>
<dbReference type="RefSeq" id="WP_310287285.1">
    <property type="nucleotide sequence ID" value="NZ_BAAAWO010000001.1"/>
</dbReference>
<proteinExistence type="predicted"/>
<dbReference type="Gene3D" id="3.40.50.1580">
    <property type="entry name" value="Nucleoside phosphorylase domain"/>
    <property type="match status" value="1"/>
</dbReference>
<dbReference type="InterPro" id="IPR000845">
    <property type="entry name" value="Nucleoside_phosphorylase_d"/>
</dbReference>
<keyword evidence="8" id="KW-1185">Reference proteome</keyword>
<dbReference type="InterPro" id="IPR010049">
    <property type="entry name" value="MTA_SAH_Nsdase"/>
</dbReference>
<dbReference type="PANTHER" id="PTHR46832">
    <property type="entry name" value="5'-METHYLTHIOADENOSINE/S-ADENOSYLHOMOCYSTEINE NUCLEOSIDASE"/>
    <property type="match status" value="1"/>
</dbReference>
<dbReference type="CDD" id="cd09008">
    <property type="entry name" value="MTAN"/>
    <property type="match status" value="1"/>
</dbReference>
<name>A0ABU2BGF4_9MICC</name>
<dbReference type="EMBL" id="JAVDYI010000001">
    <property type="protein sequence ID" value="MDR7356479.1"/>
    <property type="molecule type" value="Genomic_DNA"/>
</dbReference>
<sequence>MSGIDVVVIAAMEEETLPFLARATSVGEPVRVGNSIQRTGTLEGLNALFVQGGIGLVNAGSAATAALLRANREDPDAPTPLVISAGSAGGLGDSVRVGDVVIGSVNINADADARAFGYELGQVPGMPASYPAPRFLLDASNIGSPGHGIVATVHHGLVVSSYSFVGHERSAVIKEQFDGALATDMESSAIAQTCASFGAPFLAIRGISDLCGPASDEDFLDHVDDAAERSAEITAAFLRSWQDSGTPRKETELALA</sequence>
<evidence type="ECO:0000259" key="6">
    <source>
        <dbReference type="Pfam" id="PF01048"/>
    </source>
</evidence>
<evidence type="ECO:0000256" key="5">
    <source>
        <dbReference type="ARBA" id="ARBA00023167"/>
    </source>
</evidence>
<dbReference type="InterPro" id="IPR035994">
    <property type="entry name" value="Nucleoside_phosphorylase_sf"/>
</dbReference>
<accession>A0ABU2BGF4</accession>
<dbReference type="PANTHER" id="PTHR46832:SF1">
    <property type="entry name" value="5'-METHYLTHIOADENOSINE_S-ADENOSYLHOMOCYSTEINE NUCLEOSIDASE"/>
    <property type="match status" value="1"/>
</dbReference>
<evidence type="ECO:0000256" key="1">
    <source>
        <dbReference type="ARBA" id="ARBA00004945"/>
    </source>
</evidence>
<evidence type="ECO:0000313" key="8">
    <source>
        <dbReference type="Proteomes" id="UP001183817"/>
    </source>
</evidence>
<dbReference type="SUPFAM" id="SSF53167">
    <property type="entry name" value="Purine and uridine phosphorylases"/>
    <property type="match status" value="1"/>
</dbReference>
<evidence type="ECO:0000256" key="2">
    <source>
        <dbReference type="ARBA" id="ARBA00011974"/>
    </source>
</evidence>
<keyword evidence="3" id="KW-0028">Amino-acid biosynthesis</keyword>
<evidence type="ECO:0000256" key="3">
    <source>
        <dbReference type="ARBA" id="ARBA00022605"/>
    </source>
</evidence>
<keyword evidence="7" id="KW-0326">Glycosidase</keyword>
<dbReference type="Proteomes" id="UP001183817">
    <property type="component" value="Unassembled WGS sequence"/>
</dbReference>
<feature type="domain" description="Nucleoside phosphorylase" evidence="6">
    <location>
        <begin position="6"/>
        <end position="239"/>
    </location>
</feature>
<evidence type="ECO:0000313" key="7">
    <source>
        <dbReference type="EMBL" id="MDR7356479.1"/>
    </source>
</evidence>
<dbReference type="NCBIfam" id="TIGR01704">
    <property type="entry name" value="MTA_SAH-Nsdase"/>
    <property type="match status" value="1"/>
</dbReference>
<dbReference type="EC" id="3.2.2.9" evidence="2"/>